<evidence type="ECO:0000259" key="1">
    <source>
        <dbReference type="PROSITE" id="PS51671"/>
    </source>
</evidence>
<dbReference type="KEGG" id="haby:HLVA_03780"/>
<dbReference type="NCBIfam" id="NF003361">
    <property type="entry name" value="PRK04435.1"/>
    <property type="match status" value="1"/>
</dbReference>
<sequence length="147" mass="16990">MNKKREFYIVDKKILSTSIQKVIEVNELIQRENISKYEAIKRIGISRSTYYKYKDYIKPFFEENTDSVFNLYLSLTDHPGVLSMVLDLIAKYDTNILTVIQNIPIDNIAHATLSIQTKKESMKNIEKMLEGIRGVNGVKDIRIIGNS</sequence>
<protein>
    <submittedName>
        <fullName evidence="2">UPF0735 ACT domain-containing protein</fullName>
    </submittedName>
</protein>
<evidence type="ECO:0000313" key="3">
    <source>
        <dbReference type="Proteomes" id="UP001321582"/>
    </source>
</evidence>
<dbReference type="AlphaFoldDB" id="A0AAU9DS46"/>
<proteinExistence type="predicted"/>
<dbReference type="InterPro" id="IPR008310">
    <property type="entry name" value="UPF0735_ACT_dom-cont"/>
</dbReference>
<dbReference type="Proteomes" id="UP001321582">
    <property type="component" value="Chromosome"/>
</dbReference>
<name>A0AAU9DS46_9FUSO</name>
<organism evidence="2 3">
    <name type="scientific">Haliovirga abyssi</name>
    <dbReference type="NCBI Taxonomy" id="2996794"/>
    <lineage>
        <taxon>Bacteria</taxon>
        <taxon>Fusobacteriati</taxon>
        <taxon>Fusobacteriota</taxon>
        <taxon>Fusobacteriia</taxon>
        <taxon>Fusobacteriales</taxon>
        <taxon>Haliovirgaceae</taxon>
        <taxon>Haliovirga</taxon>
    </lineage>
</organism>
<reference evidence="2 3" key="1">
    <citation type="submission" date="2022-11" db="EMBL/GenBank/DDBJ databases">
        <title>Haliovirga abyssi gen. nov., sp. nov., a mesophilic fermentative bacterium isolated from the Iheya North hydrothermal field and the proposal of Haliovirgaceae fam. nov.</title>
        <authorList>
            <person name="Miyazaki U."/>
            <person name="Tame A."/>
            <person name="Miyazaki J."/>
            <person name="Takai K."/>
            <person name="Sawayama S."/>
            <person name="Kitajima M."/>
            <person name="Okamoto A."/>
            <person name="Nakagawa S."/>
        </authorList>
    </citation>
    <scope>NUCLEOTIDE SEQUENCE [LARGE SCALE GENOMIC DNA]</scope>
    <source>
        <strain evidence="2 3">IC12</strain>
    </source>
</reference>
<feature type="domain" description="ACT" evidence="1">
    <location>
        <begin position="70"/>
        <end position="146"/>
    </location>
</feature>
<dbReference type="InterPro" id="IPR002912">
    <property type="entry name" value="ACT_dom"/>
</dbReference>
<dbReference type="InterPro" id="IPR045865">
    <property type="entry name" value="ACT-like_dom_sf"/>
</dbReference>
<gene>
    <name evidence="2" type="ORF">HLVA_03780</name>
</gene>
<dbReference type="PROSITE" id="PS51671">
    <property type="entry name" value="ACT"/>
    <property type="match status" value="1"/>
</dbReference>
<evidence type="ECO:0000313" key="2">
    <source>
        <dbReference type="EMBL" id="BDU49809.1"/>
    </source>
</evidence>
<keyword evidence="3" id="KW-1185">Reference proteome</keyword>
<dbReference type="PIRSF" id="PIRSF025624">
    <property type="entry name" value="ACT_PheB"/>
    <property type="match status" value="1"/>
</dbReference>
<dbReference type="EMBL" id="AP027059">
    <property type="protein sequence ID" value="BDU49809.1"/>
    <property type="molecule type" value="Genomic_DNA"/>
</dbReference>
<dbReference type="Gene3D" id="3.30.70.260">
    <property type="match status" value="1"/>
</dbReference>
<dbReference type="SUPFAM" id="SSF55021">
    <property type="entry name" value="ACT-like"/>
    <property type="match status" value="1"/>
</dbReference>
<accession>A0AAU9DS46</accession>
<dbReference type="RefSeq" id="WP_372339418.1">
    <property type="nucleotide sequence ID" value="NZ_AP027059.1"/>
</dbReference>